<feature type="compositionally biased region" description="Low complexity" evidence="2">
    <location>
        <begin position="161"/>
        <end position="172"/>
    </location>
</feature>
<feature type="compositionally biased region" description="Low complexity" evidence="2">
    <location>
        <begin position="442"/>
        <end position="458"/>
    </location>
</feature>
<evidence type="ECO:0000313" key="3">
    <source>
        <dbReference type="EMBL" id="KAG8237086.1"/>
    </source>
</evidence>
<keyword evidence="4" id="KW-1185">Reference proteome</keyword>
<comment type="caution">
    <text evidence="3">The sequence shown here is derived from an EMBL/GenBank/DDBJ whole genome shotgun (WGS) entry which is preliminary data.</text>
</comment>
<feature type="region of interest" description="Disordered" evidence="2">
    <location>
        <begin position="155"/>
        <end position="175"/>
    </location>
</feature>
<evidence type="ECO:0000256" key="2">
    <source>
        <dbReference type="SAM" id="MobiDB-lite"/>
    </source>
</evidence>
<evidence type="ECO:0000313" key="4">
    <source>
        <dbReference type="Proteomes" id="UP000792457"/>
    </source>
</evidence>
<dbReference type="AlphaFoldDB" id="A0A8K0KNP8"/>
<proteinExistence type="predicted"/>
<accession>A0A8K0KNP8</accession>
<organism evidence="3 4">
    <name type="scientific">Ladona fulva</name>
    <name type="common">Scarce chaser dragonfly</name>
    <name type="synonym">Libellula fulva</name>
    <dbReference type="NCBI Taxonomy" id="123851"/>
    <lineage>
        <taxon>Eukaryota</taxon>
        <taxon>Metazoa</taxon>
        <taxon>Ecdysozoa</taxon>
        <taxon>Arthropoda</taxon>
        <taxon>Hexapoda</taxon>
        <taxon>Insecta</taxon>
        <taxon>Pterygota</taxon>
        <taxon>Palaeoptera</taxon>
        <taxon>Odonata</taxon>
        <taxon>Epiprocta</taxon>
        <taxon>Anisoptera</taxon>
        <taxon>Libelluloidea</taxon>
        <taxon>Libellulidae</taxon>
        <taxon>Ladona</taxon>
    </lineage>
</organism>
<dbReference type="OrthoDB" id="8189406at2759"/>
<dbReference type="Proteomes" id="UP000792457">
    <property type="component" value="Unassembled WGS sequence"/>
</dbReference>
<feature type="coiled-coil region" evidence="1">
    <location>
        <begin position="464"/>
        <end position="539"/>
    </location>
</feature>
<sequence>MYLPEGGGPPPCGTRPRRRLPLRNLSIRRVPRRHHAFALCPKEPYAAPLLLCQADDAECFLRWTRTLAVELMKQTPLGDVRFLDILRITETPHPDDVDESKLYNQQQPDNGREPEPEEIERLKDLCQRGSATVTERRRLFEVLGGGRSTACNRNAVESHRSQLSSSRSCTSSEDLGNSVMKYPSLPRIRPKRAKSLHDLPSDFPVSCTVEGGVPIPISIVSQLRLYFERISQNGSVAERNGWSADGGEENKNFFEKERRLGESMDSQSDWISRTKSNCTKGQIKKTGRSLSYSCEGNRKFSHDSYPSYGSDNVFLNNVSQKLYKHFYPVCEQKVKEVEDDNDIDGVVLNMYTKEMDKRKINRSGYINEEMASKSYNNVKVNPIITKLNSNQVINSSSPFCFNKLSATSHPYQSSPPHSLSSDSSTFSFQPLGASMSSSCSSLSVHLSTPSSSPPSQMSQKQFILSSIKKQASESEETIWNLQEEMARLDRQRMAAQRDQNMFLMGTCPEKLYSDLEVKLQEEELKLDTLYKEAEKVLKSIEESVKQEVTTSSEDP</sequence>
<protein>
    <submittedName>
        <fullName evidence="3">Uncharacterized protein</fullName>
    </submittedName>
</protein>
<feature type="region of interest" description="Disordered" evidence="2">
    <location>
        <begin position="442"/>
        <end position="464"/>
    </location>
</feature>
<reference evidence="3" key="1">
    <citation type="submission" date="2013-04" db="EMBL/GenBank/DDBJ databases">
        <authorList>
            <person name="Qu J."/>
            <person name="Murali S.C."/>
            <person name="Bandaranaike D."/>
            <person name="Bellair M."/>
            <person name="Blankenburg K."/>
            <person name="Chao H."/>
            <person name="Dinh H."/>
            <person name="Doddapaneni H."/>
            <person name="Downs B."/>
            <person name="Dugan-Rocha S."/>
            <person name="Elkadiri S."/>
            <person name="Gnanaolivu R.D."/>
            <person name="Hernandez B."/>
            <person name="Javaid M."/>
            <person name="Jayaseelan J.C."/>
            <person name="Lee S."/>
            <person name="Li M."/>
            <person name="Ming W."/>
            <person name="Munidasa M."/>
            <person name="Muniz J."/>
            <person name="Nguyen L."/>
            <person name="Ongeri F."/>
            <person name="Osuji N."/>
            <person name="Pu L.-L."/>
            <person name="Puazo M."/>
            <person name="Qu C."/>
            <person name="Quiroz J."/>
            <person name="Raj R."/>
            <person name="Weissenberger G."/>
            <person name="Xin Y."/>
            <person name="Zou X."/>
            <person name="Han Y."/>
            <person name="Richards S."/>
            <person name="Worley K."/>
            <person name="Muzny D."/>
            <person name="Gibbs R."/>
        </authorList>
    </citation>
    <scope>NUCLEOTIDE SEQUENCE</scope>
    <source>
        <strain evidence="3">Sampled in the wild</strain>
    </source>
</reference>
<keyword evidence="1" id="KW-0175">Coiled coil</keyword>
<reference evidence="3" key="2">
    <citation type="submission" date="2017-10" db="EMBL/GenBank/DDBJ databases">
        <title>Ladona fulva Genome sequencing and assembly.</title>
        <authorList>
            <person name="Murali S."/>
            <person name="Richards S."/>
            <person name="Bandaranaike D."/>
            <person name="Bellair M."/>
            <person name="Blankenburg K."/>
            <person name="Chao H."/>
            <person name="Dinh H."/>
            <person name="Doddapaneni H."/>
            <person name="Dugan-Rocha S."/>
            <person name="Elkadiri S."/>
            <person name="Gnanaolivu R."/>
            <person name="Hernandez B."/>
            <person name="Skinner E."/>
            <person name="Javaid M."/>
            <person name="Lee S."/>
            <person name="Li M."/>
            <person name="Ming W."/>
            <person name="Munidasa M."/>
            <person name="Muniz J."/>
            <person name="Nguyen L."/>
            <person name="Hughes D."/>
            <person name="Osuji N."/>
            <person name="Pu L.-L."/>
            <person name="Puazo M."/>
            <person name="Qu C."/>
            <person name="Quiroz J."/>
            <person name="Raj R."/>
            <person name="Weissenberger G."/>
            <person name="Xin Y."/>
            <person name="Zou X."/>
            <person name="Han Y."/>
            <person name="Worley K."/>
            <person name="Muzny D."/>
            <person name="Gibbs R."/>
        </authorList>
    </citation>
    <scope>NUCLEOTIDE SEQUENCE</scope>
    <source>
        <strain evidence="3">Sampled in the wild</strain>
    </source>
</reference>
<name>A0A8K0KNP8_LADFU</name>
<dbReference type="EMBL" id="KZ309122">
    <property type="protein sequence ID" value="KAG8237086.1"/>
    <property type="molecule type" value="Genomic_DNA"/>
</dbReference>
<evidence type="ECO:0000256" key="1">
    <source>
        <dbReference type="SAM" id="Coils"/>
    </source>
</evidence>
<feature type="region of interest" description="Disordered" evidence="2">
    <location>
        <begin position="94"/>
        <end position="117"/>
    </location>
</feature>
<gene>
    <name evidence="3" type="ORF">J437_LFUL005194</name>
</gene>